<dbReference type="EMBL" id="QDEB01074252">
    <property type="protein sequence ID" value="RZC35077.1"/>
    <property type="molecule type" value="Genomic_DNA"/>
</dbReference>
<feature type="chain" id="PRO_5019794459" evidence="5">
    <location>
        <begin position="18"/>
        <end position="496"/>
    </location>
</feature>
<evidence type="ECO:0000256" key="5">
    <source>
        <dbReference type="SAM" id="SignalP"/>
    </source>
</evidence>
<feature type="compositionally biased region" description="Polar residues" evidence="4">
    <location>
        <begin position="354"/>
        <end position="364"/>
    </location>
</feature>
<accession>A0A482VS04</accession>
<dbReference type="OrthoDB" id="6595597at2759"/>
<keyword evidence="7" id="KW-1185">Reference proteome</keyword>
<gene>
    <name evidence="6" type="ORF">BDFB_001799</name>
</gene>
<dbReference type="Proteomes" id="UP000292052">
    <property type="component" value="Unassembled WGS sequence"/>
</dbReference>
<dbReference type="InterPro" id="IPR000618">
    <property type="entry name" value="Insect_cuticle"/>
</dbReference>
<comment type="caution">
    <text evidence="6">The sequence shown here is derived from an EMBL/GenBank/DDBJ whole genome shotgun (WGS) entry which is preliminary data.</text>
</comment>
<dbReference type="InterPro" id="IPR051217">
    <property type="entry name" value="Insect_Cuticle_Struc_Prot"/>
</dbReference>
<dbReference type="PROSITE" id="PS51155">
    <property type="entry name" value="CHIT_BIND_RR_2"/>
    <property type="match status" value="1"/>
</dbReference>
<keyword evidence="3" id="KW-0175">Coiled coil</keyword>
<feature type="region of interest" description="Disordered" evidence="4">
    <location>
        <begin position="351"/>
        <end position="371"/>
    </location>
</feature>
<dbReference type="InterPro" id="IPR031311">
    <property type="entry name" value="CHIT_BIND_RR_consensus"/>
</dbReference>
<evidence type="ECO:0000313" key="7">
    <source>
        <dbReference type="Proteomes" id="UP000292052"/>
    </source>
</evidence>
<dbReference type="GO" id="GO:0031012">
    <property type="term" value="C:extracellular matrix"/>
    <property type="evidence" value="ECO:0007669"/>
    <property type="project" value="TreeGrafter"/>
</dbReference>
<dbReference type="PANTHER" id="PTHR12236">
    <property type="entry name" value="STRUCTURAL CONTITUENT OF CUTICLE"/>
    <property type="match status" value="1"/>
</dbReference>
<protein>
    <submittedName>
        <fullName evidence="6">Chitin bind 4 domain containing protein</fullName>
    </submittedName>
</protein>
<evidence type="ECO:0000256" key="4">
    <source>
        <dbReference type="SAM" id="MobiDB-lite"/>
    </source>
</evidence>
<evidence type="ECO:0000256" key="2">
    <source>
        <dbReference type="PROSITE-ProRule" id="PRU00497"/>
    </source>
</evidence>
<dbReference type="STRING" id="1661398.A0A482VS04"/>
<reference evidence="6 7" key="1">
    <citation type="submission" date="2017-03" db="EMBL/GenBank/DDBJ databases">
        <title>Genome of the blue death feigning beetle - Asbolus verrucosus.</title>
        <authorList>
            <person name="Rider S.D."/>
        </authorList>
    </citation>
    <scope>NUCLEOTIDE SEQUENCE [LARGE SCALE GENOMIC DNA]</scope>
    <source>
        <strain evidence="6">Butters</strain>
        <tissue evidence="6">Head and leg muscle</tissue>
    </source>
</reference>
<keyword evidence="5" id="KW-0732">Signal</keyword>
<feature type="coiled-coil region" evidence="3">
    <location>
        <begin position="273"/>
        <end position="302"/>
    </location>
</feature>
<dbReference type="PROSITE" id="PS00233">
    <property type="entry name" value="CHIT_BIND_RR_1"/>
    <property type="match status" value="1"/>
</dbReference>
<evidence type="ECO:0000313" key="6">
    <source>
        <dbReference type="EMBL" id="RZC35077.1"/>
    </source>
</evidence>
<dbReference type="GO" id="GO:0005615">
    <property type="term" value="C:extracellular space"/>
    <property type="evidence" value="ECO:0007669"/>
    <property type="project" value="TreeGrafter"/>
</dbReference>
<name>A0A482VS04_ASBVE</name>
<evidence type="ECO:0000256" key="1">
    <source>
        <dbReference type="ARBA" id="ARBA00022460"/>
    </source>
</evidence>
<evidence type="ECO:0000256" key="3">
    <source>
        <dbReference type="SAM" id="Coils"/>
    </source>
</evidence>
<dbReference type="Pfam" id="PF00379">
    <property type="entry name" value="Chitin_bind_4"/>
    <property type="match status" value="1"/>
</dbReference>
<organism evidence="6 7">
    <name type="scientific">Asbolus verrucosus</name>
    <name type="common">Desert ironclad beetle</name>
    <dbReference type="NCBI Taxonomy" id="1661398"/>
    <lineage>
        <taxon>Eukaryota</taxon>
        <taxon>Metazoa</taxon>
        <taxon>Ecdysozoa</taxon>
        <taxon>Arthropoda</taxon>
        <taxon>Hexapoda</taxon>
        <taxon>Insecta</taxon>
        <taxon>Pterygota</taxon>
        <taxon>Neoptera</taxon>
        <taxon>Endopterygota</taxon>
        <taxon>Coleoptera</taxon>
        <taxon>Polyphaga</taxon>
        <taxon>Cucujiformia</taxon>
        <taxon>Tenebrionidae</taxon>
        <taxon>Pimeliinae</taxon>
        <taxon>Asbolus</taxon>
    </lineage>
</organism>
<dbReference type="GO" id="GO:0042302">
    <property type="term" value="F:structural constituent of cuticle"/>
    <property type="evidence" value="ECO:0007669"/>
    <property type="project" value="UniProtKB-UniRule"/>
</dbReference>
<dbReference type="PANTHER" id="PTHR12236:SF79">
    <property type="entry name" value="CUTICULAR PROTEIN 50CB-RELATED"/>
    <property type="match status" value="1"/>
</dbReference>
<dbReference type="AlphaFoldDB" id="A0A482VS04"/>
<keyword evidence="1 2" id="KW-0193">Cuticle</keyword>
<proteinExistence type="predicted"/>
<feature type="signal peptide" evidence="5">
    <location>
        <begin position="1"/>
        <end position="17"/>
    </location>
</feature>
<sequence length="496" mass="56120">MFVQMIFILCLLVSTRGNEPQVYEKLDDQIQAESNTRVVRQPVDQQRPKTYKPPIFDYQSTAQQDQRKFRYAQQQRVDMENILRKGKAVSNQEAPLRVSLVQNWKVVDPKVSSSVIDENYKLPEEEKNATASIWSKVSQITTTKKPVTNRKLKPSSYYEDLDDKTAIKRQDHNSQIVYVNPNVIKQHFQLDPGSEKDLNALSALVGQHPNAQLEGLKKLLETSQSNFILPPIKGPHPFHTKDHTPISEETADIPNPQTRPNIKVDHDLSLQALQQQLDEAAKIQLEKALAQAQQEAMAHVEAQHQAIARAQAEAQRKALEQIALHNQGVKPTHEPLPHPLALQLQSEVVPANSYAPSHSHQAQNDAGLKAQNGGNLEKISVTKTHSITQGHRSPNAYQEVVLETQHQSQKVFPEVNHQQVDGKVDDQQYAARYAFGYKIRDVKMGNEFGHEEKRNGESAKGHYHVLLPDGRLQKVEYYADPTGYHAKVTYENIANH</sequence>